<keyword evidence="3 4" id="KW-0378">Hydrolase</keyword>
<accession>C5BS03</accession>
<gene>
    <name evidence="5" type="ordered locus">TERTU_3604</name>
</gene>
<dbReference type="OrthoDB" id="9800058at2"/>
<comment type="pathway">
    <text evidence="1 4">Glycan biosynthesis; trehalose biosynthesis.</text>
</comment>
<reference evidence="5 6" key="1">
    <citation type="journal article" date="2009" name="PLoS ONE">
        <title>The complete genome of Teredinibacter turnerae T7901: an intracellular endosymbiont of marine wood-boring bivalves (shipworms).</title>
        <authorList>
            <person name="Yang J.C."/>
            <person name="Madupu R."/>
            <person name="Durkin A.S."/>
            <person name="Ekborg N.A."/>
            <person name="Pedamallu C.S."/>
            <person name="Hostetler J.B."/>
            <person name="Radune D."/>
            <person name="Toms B.S."/>
            <person name="Henrissat B."/>
            <person name="Coutinho P.M."/>
            <person name="Schwarz S."/>
            <person name="Field L."/>
            <person name="Trindade-Silva A.E."/>
            <person name="Soares C.A.G."/>
            <person name="Elshahawi S."/>
            <person name="Hanora A."/>
            <person name="Schmidt E.W."/>
            <person name="Haygood M.G."/>
            <person name="Posfai J."/>
            <person name="Benner J."/>
            <person name="Madinger C."/>
            <person name="Nove J."/>
            <person name="Anton B."/>
            <person name="Chaudhary K."/>
            <person name="Foster J."/>
            <person name="Holman A."/>
            <person name="Kumar S."/>
            <person name="Lessard P.A."/>
            <person name="Luyten Y.A."/>
            <person name="Slatko B."/>
            <person name="Wood N."/>
            <person name="Wu B."/>
            <person name="Teplitski M."/>
            <person name="Mougous J.D."/>
            <person name="Ward N."/>
            <person name="Eisen J.A."/>
            <person name="Badger J.H."/>
            <person name="Distel D.L."/>
        </authorList>
    </citation>
    <scope>NUCLEOTIDE SEQUENCE [LARGE SCALE GENOMIC DNA]</scope>
    <source>
        <strain evidence="6">ATCC 39867 / T7901</strain>
    </source>
</reference>
<protein>
    <recommendedName>
        <fullName evidence="4">Trehalose 6-phosphate phosphatase</fullName>
        <ecNumber evidence="4">3.1.3.12</ecNumber>
    </recommendedName>
</protein>
<evidence type="ECO:0000313" key="6">
    <source>
        <dbReference type="Proteomes" id="UP000009080"/>
    </source>
</evidence>
<dbReference type="RefSeq" id="WP_015819622.1">
    <property type="nucleotide sequence ID" value="NC_012997.1"/>
</dbReference>
<dbReference type="Pfam" id="PF02358">
    <property type="entry name" value="Trehalose_PPase"/>
    <property type="match status" value="1"/>
</dbReference>
<dbReference type="EC" id="3.1.3.12" evidence="4"/>
<comment type="catalytic activity">
    <reaction evidence="4">
        <text>alpha,alpha-trehalose 6-phosphate + H2O = alpha,alpha-trehalose + phosphate</text>
        <dbReference type="Rhea" id="RHEA:23420"/>
        <dbReference type="ChEBI" id="CHEBI:15377"/>
        <dbReference type="ChEBI" id="CHEBI:16551"/>
        <dbReference type="ChEBI" id="CHEBI:43474"/>
        <dbReference type="ChEBI" id="CHEBI:58429"/>
        <dbReference type="EC" id="3.1.3.12"/>
    </reaction>
</comment>
<dbReference type="KEGG" id="ttu:TERTU_3604"/>
<dbReference type="NCBIfam" id="TIGR00685">
    <property type="entry name" value="T6PP"/>
    <property type="match status" value="1"/>
</dbReference>
<dbReference type="NCBIfam" id="TIGR01484">
    <property type="entry name" value="HAD-SF-IIB"/>
    <property type="match status" value="1"/>
</dbReference>
<dbReference type="InterPro" id="IPR036412">
    <property type="entry name" value="HAD-like_sf"/>
</dbReference>
<dbReference type="Proteomes" id="UP000009080">
    <property type="component" value="Chromosome"/>
</dbReference>
<dbReference type="SUPFAM" id="SSF56784">
    <property type="entry name" value="HAD-like"/>
    <property type="match status" value="1"/>
</dbReference>
<keyword evidence="4" id="KW-0479">Metal-binding</keyword>
<dbReference type="UniPathway" id="UPA00299"/>
<evidence type="ECO:0000256" key="3">
    <source>
        <dbReference type="ARBA" id="ARBA00022801"/>
    </source>
</evidence>
<keyword evidence="4" id="KW-0460">Magnesium</keyword>
<dbReference type="PANTHER" id="PTHR43768:SF3">
    <property type="entry name" value="TREHALOSE 6-PHOSPHATE PHOSPHATASE"/>
    <property type="match status" value="1"/>
</dbReference>
<dbReference type="Gene3D" id="3.30.70.1020">
    <property type="entry name" value="Trehalose-6-phosphate phosphatase related protein, domain 2"/>
    <property type="match status" value="1"/>
</dbReference>
<comment type="similarity">
    <text evidence="2 4">Belongs to the trehalose phosphatase family.</text>
</comment>
<dbReference type="Gene3D" id="3.40.50.1000">
    <property type="entry name" value="HAD superfamily/HAD-like"/>
    <property type="match status" value="1"/>
</dbReference>
<dbReference type="InterPro" id="IPR006379">
    <property type="entry name" value="HAD-SF_hydro_IIB"/>
</dbReference>
<dbReference type="EMBL" id="CP001614">
    <property type="protein sequence ID" value="ACR13508.1"/>
    <property type="molecule type" value="Genomic_DNA"/>
</dbReference>
<dbReference type="InterPro" id="IPR003337">
    <property type="entry name" value="Trehalose_PPase"/>
</dbReference>
<evidence type="ECO:0000256" key="1">
    <source>
        <dbReference type="ARBA" id="ARBA00005199"/>
    </source>
</evidence>
<dbReference type="GO" id="GO:0000287">
    <property type="term" value="F:magnesium ion binding"/>
    <property type="evidence" value="ECO:0007669"/>
    <property type="project" value="UniProtKB-ARBA"/>
</dbReference>
<dbReference type="PANTHER" id="PTHR43768">
    <property type="entry name" value="TREHALOSE 6-PHOSPHATE PHOSPHATASE"/>
    <property type="match status" value="1"/>
</dbReference>
<dbReference type="HOGENOM" id="CLU_037265_2_0_6"/>
<dbReference type="GO" id="GO:0005992">
    <property type="term" value="P:trehalose biosynthetic process"/>
    <property type="evidence" value="ECO:0007669"/>
    <property type="project" value="UniProtKB-UniPathway"/>
</dbReference>
<dbReference type="InterPro" id="IPR044651">
    <property type="entry name" value="OTSB-like"/>
</dbReference>
<dbReference type="InterPro" id="IPR023214">
    <property type="entry name" value="HAD_sf"/>
</dbReference>
<evidence type="ECO:0000313" key="5">
    <source>
        <dbReference type="EMBL" id="ACR13508.1"/>
    </source>
</evidence>
<comment type="cofactor">
    <cofactor evidence="4">
        <name>Mg(2+)</name>
        <dbReference type="ChEBI" id="CHEBI:18420"/>
    </cofactor>
</comment>
<proteinExistence type="inferred from homology"/>
<comment type="function">
    <text evidence="4">Removes the phosphate from trehalose 6-phosphate to produce free trehalose.</text>
</comment>
<evidence type="ECO:0000256" key="4">
    <source>
        <dbReference type="RuleBase" id="RU361117"/>
    </source>
</evidence>
<organism evidence="5 6">
    <name type="scientific">Teredinibacter turnerae (strain ATCC 39867 / T7901)</name>
    <dbReference type="NCBI Taxonomy" id="377629"/>
    <lineage>
        <taxon>Bacteria</taxon>
        <taxon>Pseudomonadati</taxon>
        <taxon>Pseudomonadota</taxon>
        <taxon>Gammaproteobacteria</taxon>
        <taxon>Cellvibrionales</taxon>
        <taxon>Cellvibrionaceae</taxon>
        <taxon>Teredinibacter</taxon>
    </lineage>
</organism>
<dbReference type="STRING" id="377629.TERTU_3604"/>
<dbReference type="eggNOG" id="COG1877">
    <property type="taxonomic scope" value="Bacteria"/>
</dbReference>
<dbReference type="GO" id="GO:0004805">
    <property type="term" value="F:trehalose-phosphatase activity"/>
    <property type="evidence" value="ECO:0007669"/>
    <property type="project" value="UniProtKB-EC"/>
</dbReference>
<sequence>MQLPTIDSLALFADFDGTLVDIAPTPDAIVVDSHLKTLINRITDSTGEAFAIVTGRSLENIGEHLTECPCPVAANHGGQWQFPGKETQHIPLDDNQLCAYQSAISQFAQQNALIFEMKPLGIAVHFRQHPECEAALDNFLSSLEISANYKVIQGKAVRELKPALANKGNAIERFMKMPPFKGRTPVFFGDDVTDEDGFRFVNRTGGFSFKVGDGETSAHHRLADPAQVKSFLTELIEKNAK</sequence>
<name>C5BS03_TERTT</name>
<evidence type="ECO:0000256" key="2">
    <source>
        <dbReference type="ARBA" id="ARBA00008770"/>
    </source>
</evidence>
<dbReference type="AlphaFoldDB" id="C5BS03"/>
<keyword evidence="6" id="KW-1185">Reference proteome</keyword>